<dbReference type="EMBL" id="BMLP01000001">
    <property type="protein sequence ID" value="GGO24158.1"/>
    <property type="molecule type" value="Genomic_DNA"/>
</dbReference>
<dbReference type="OrthoDB" id="5519326at2"/>
<protein>
    <submittedName>
        <fullName evidence="2">Uncharacterized protein</fullName>
    </submittedName>
</protein>
<evidence type="ECO:0000313" key="3">
    <source>
        <dbReference type="Proteomes" id="UP000598196"/>
    </source>
</evidence>
<sequence>MDVHEIAQRVWHDMFSRPDGPLSFRFIMQPTVAALLALRDGVRDGRTAGPAFLVALVTGAKGRRALLRDAMQRIGRLLIVALTLDVIYQTLVFGKVYPGEAVLVAFIFGFLPYAITRGIVARVVKMKLGK</sequence>
<keyword evidence="1" id="KW-1133">Transmembrane helix</keyword>
<dbReference type="RefSeq" id="WP_146285969.1">
    <property type="nucleotide sequence ID" value="NZ_BMLP01000001.1"/>
</dbReference>
<proteinExistence type="predicted"/>
<comment type="caution">
    <text evidence="2">The sequence shown here is derived from an EMBL/GenBank/DDBJ whole genome shotgun (WGS) entry which is preliminary data.</text>
</comment>
<organism evidence="2 3">
    <name type="scientific">Gemmobacter aquaticus</name>
    <dbReference type="NCBI Taxonomy" id="490185"/>
    <lineage>
        <taxon>Bacteria</taxon>
        <taxon>Pseudomonadati</taxon>
        <taxon>Pseudomonadota</taxon>
        <taxon>Alphaproteobacteria</taxon>
        <taxon>Rhodobacterales</taxon>
        <taxon>Paracoccaceae</taxon>
        <taxon>Gemmobacter</taxon>
    </lineage>
</organism>
<keyword evidence="3" id="KW-1185">Reference proteome</keyword>
<accession>A0A917YGV3</accession>
<dbReference type="Proteomes" id="UP000598196">
    <property type="component" value="Unassembled WGS sequence"/>
</dbReference>
<reference evidence="2 3" key="1">
    <citation type="journal article" date="2014" name="Int. J. Syst. Evol. Microbiol.">
        <title>Complete genome sequence of Corynebacterium casei LMG S-19264T (=DSM 44701T), isolated from a smear-ripened cheese.</title>
        <authorList>
            <consortium name="US DOE Joint Genome Institute (JGI-PGF)"/>
            <person name="Walter F."/>
            <person name="Albersmeier A."/>
            <person name="Kalinowski J."/>
            <person name="Ruckert C."/>
        </authorList>
    </citation>
    <scope>NUCLEOTIDE SEQUENCE [LARGE SCALE GENOMIC DNA]</scope>
    <source>
        <strain evidence="2 3">CGMCC 1.7029</strain>
    </source>
</reference>
<dbReference type="AlphaFoldDB" id="A0A917YGV3"/>
<feature type="transmembrane region" description="Helical" evidence="1">
    <location>
        <begin position="103"/>
        <end position="124"/>
    </location>
</feature>
<evidence type="ECO:0000313" key="2">
    <source>
        <dbReference type="EMBL" id="GGO24158.1"/>
    </source>
</evidence>
<gene>
    <name evidence="2" type="ORF">GCM10010991_02230</name>
</gene>
<keyword evidence="1" id="KW-0472">Membrane</keyword>
<evidence type="ECO:0000256" key="1">
    <source>
        <dbReference type="SAM" id="Phobius"/>
    </source>
</evidence>
<keyword evidence="1" id="KW-0812">Transmembrane</keyword>
<name>A0A917YGV3_9RHOB</name>
<feature type="transmembrane region" description="Helical" evidence="1">
    <location>
        <begin position="77"/>
        <end position="97"/>
    </location>
</feature>